<evidence type="ECO:0000313" key="1">
    <source>
        <dbReference type="EMBL" id="RMT48270.1"/>
    </source>
</evidence>
<dbReference type="InterPro" id="IPR027417">
    <property type="entry name" value="P-loop_NTPase"/>
</dbReference>
<gene>
    <name evidence="1" type="ORF">ALP48_02553</name>
</gene>
<organism evidence="1 2">
    <name type="scientific">Pseudomonas syringae pv. solidagae</name>
    <dbReference type="NCBI Taxonomy" id="264458"/>
    <lineage>
        <taxon>Bacteria</taxon>
        <taxon>Pseudomonadati</taxon>
        <taxon>Pseudomonadota</taxon>
        <taxon>Gammaproteobacteria</taxon>
        <taxon>Pseudomonadales</taxon>
        <taxon>Pseudomonadaceae</taxon>
        <taxon>Pseudomonas</taxon>
        <taxon>Pseudomonas syringae</taxon>
    </lineage>
</organism>
<dbReference type="InterPro" id="IPR001650">
    <property type="entry name" value="Helicase_C-like"/>
</dbReference>
<dbReference type="CDD" id="cd18785">
    <property type="entry name" value="SF2_C"/>
    <property type="match status" value="1"/>
</dbReference>
<dbReference type="AlphaFoldDB" id="A0A0P9ZJH7"/>
<dbReference type="InterPro" id="IPR014001">
    <property type="entry name" value="Helicase_ATP-bd"/>
</dbReference>
<dbReference type="CDD" id="cd17926">
    <property type="entry name" value="DEXHc_RE"/>
    <property type="match status" value="1"/>
</dbReference>
<dbReference type="GO" id="GO:0016787">
    <property type="term" value="F:hydrolase activity"/>
    <property type="evidence" value="ECO:0007669"/>
    <property type="project" value="InterPro"/>
</dbReference>
<dbReference type="PROSITE" id="PS51194">
    <property type="entry name" value="HELICASE_CTER"/>
    <property type="match status" value="1"/>
</dbReference>
<dbReference type="InterPro" id="IPR054347">
    <property type="entry name" value="TOTE_primase"/>
</dbReference>
<dbReference type="PANTHER" id="PTHR47396:SF1">
    <property type="entry name" value="ATP-DEPENDENT HELICASE IRC3-RELATED"/>
    <property type="match status" value="1"/>
</dbReference>
<dbReference type="SMART" id="SM00487">
    <property type="entry name" value="DEXDc"/>
    <property type="match status" value="1"/>
</dbReference>
<dbReference type="GO" id="GO:0000403">
    <property type="term" value="F:Y-form DNA binding"/>
    <property type="evidence" value="ECO:0007669"/>
    <property type="project" value="TreeGrafter"/>
</dbReference>
<dbReference type="GO" id="GO:0061749">
    <property type="term" value="F:forked DNA-dependent helicase activity"/>
    <property type="evidence" value="ECO:0007669"/>
    <property type="project" value="TreeGrafter"/>
</dbReference>
<dbReference type="PROSITE" id="PS51192">
    <property type="entry name" value="HELICASE_ATP_BIND_1"/>
    <property type="match status" value="1"/>
</dbReference>
<dbReference type="Pfam" id="PF04851">
    <property type="entry name" value="ResIII"/>
    <property type="match status" value="1"/>
</dbReference>
<dbReference type="PANTHER" id="PTHR47396">
    <property type="entry name" value="TYPE I RESTRICTION ENZYME ECOKI R PROTEIN"/>
    <property type="match status" value="1"/>
</dbReference>
<dbReference type="GO" id="GO:0005524">
    <property type="term" value="F:ATP binding"/>
    <property type="evidence" value="ECO:0007669"/>
    <property type="project" value="InterPro"/>
</dbReference>
<evidence type="ECO:0000313" key="2">
    <source>
        <dbReference type="Proteomes" id="UP000268096"/>
    </source>
</evidence>
<reference evidence="1 2" key="1">
    <citation type="submission" date="2018-08" db="EMBL/GenBank/DDBJ databases">
        <title>Recombination of ecologically and evolutionarily significant loci maintains genetic cohesion in the Pseudomonas syringae species complex.</title>
        <authorList>
            <person name="Dillon M."/>
            <person name="Thakur S."/>
            <person name="Almeida R.N.D."/>
            <person name="Weir B.S."/>
            <person name="Guttman D.S."/>
        </authorList>
    </citation>
    <scope>NUCLEOTIDE SEQUENCE [LARGE SCALE GENOMIC DNA]</scope>
    <source>
        <strain evidence="1 2">ICMP 16926</strain>
    </source>
</reference>
<proteinExistence type="predicted"/>
<dbReference type="GO" id="GO:0036121">
    <property type="term" value="F:double-stranded DNA helicase activity"/>
    <property type="evidence" value="ECO:0007669"/>
    <property type="project" value="TreeGrafter"/>
</dbReference>
<dbReference type="SUPFAM" id="SSF52540">
    <property type="entry name" value="P-loop containing nucleoside triphosphate hydrolases"/>
    <property type="match status" value="2"/>
</dbReference>
<comment type="caution">
    <text evidence="1">The sequence shown here is derived from an EMBL/GenBank/DDBJ whole genome shotgun (WGS) entry which is preliminary data.</text>
</comment>
<name>A0A0P9ZJH7_PSESX</name>
<protein>
    <submittedName>
        <fullName evidence="1">Type III restriction protein res subunit</fullName>
    </submittedName>
</protein>
<dbReference type="EMBL" id="RBTH01000113">
    <property type="protein sequence ID" value="RMT48270.1"/>
    <property type="molecule type" value="Genomic_DNA"/>
</dbReference>
<dbReference type="InterPro" id="IPR006935">
    <property type="entry name" value="Helicase/UvrB_N"/>
</dbReference>
<sequence length="790" mass="87643">MMDPNLVAKLQAENARLIALLDAHGIEWRLPNELVKLPEAPLERSQQLDTDGKLALFRSLFRGRTDVYPIRWESKAGKSGYAPACANEWRPGVCEKPRIKCGDCGNRQLLPLTDEVVYRHLAGEVVVGIYPLLSDDTCYFLAVDFDEAEWRDDSKAFVQSCHELNIPVALEVSRSGRGAHGWIFFERNVPACDARRLGAAIISHACERTRQLALSSYDRLFPNQDYMPKGGFGNLIALPLQKRARAQNNSVFVDDSLEPHPDQWAFLASIQRMSPEDIQPVIIQAMGNQDPLGVAYVDDEGDAEPWKDRESRSRKLTCPLPDALKITLANLIYFEKSELPQPLANQLVRLAAFQNPEFYKAQAMRMSVWNKPRIIGCAQNFPKHIALPRGCLDAALELLEESGVTPILKDERFGGAPIDVSFLGTLRSDQEAAVSAMLSHDTGILCAPTAFGKTVSAAALIAARGINTLVLVHRTELLRQWQERLQAFLGVGNGVVGILGGGKAKLTGIIDIAVMQSLSRKGEISDKVKNYGQVIVDECHHLSAVSFEALLRSATARYVMGLTATPVRRDGQQPIIFMQCGPIRHSAARPASAPHDLSVVPLLLPKPIVVPEGFGIQDVFRRLAEDSERTAKIVSEIELAYNEGRKILVLTERTEHVDALELELKQRVHNLFTLHGRVPKKQRISRMHELESLPPDAPRVLLATGKLVGEGFDHPPLDTLVLAMPISWKGILQQYAGRLHRSHADKVDVRVIDFVDAGNAALMRMWDKRQAGYKAMGYRMADSLATMDLL</sequence>
<dbReference type="Proteomes" id="UP000268096">
    <property type="component" value="Unassembled WGS sequence"/>
</dbReference>
<accession>A0A0P9ZJH7</accession>
<dbReference type="Gene3D" id="3.40.50.300">
    <property type="entry name" value="P-loop containing nucleotide triphosphate hydrolases"/>
    <property type="match status" value="2"/>
</dbReference>
<dbReference type="Pfam" id="PF22548">
    <property type="entry name" value="AEP-TOTE"/>
    <property type="match status" value="1"/>
</dbReference>
<dbReference type="Pfam" id="PF00271">
    <property type="entry name" value="Helicase_C"/>
    <property type="match status" value="1"/>
</dbReference>
<dbReference type="InterPro" id="IPR050742">
    <property type="entry name" value="Helicase_Restrict-Modif_Enz"/>
</dbReference>